<proteinExistence type="predicted"/>
<dbReference type="EMBL" id="JADMCD010000001">
    <property type="protein sequence ID" value="MBF8639298.1"/>
    <property type="molecule type" value="Genomic_DNA"/>
</dbReference>
<evidence type="ECO:0000313" key="3">
    <source>
        <dbReference type="EMBL" id="SPZ09948.1"/>
    </source>
</evidence>
<dbReference type="Proteomes" id="UP000638986">
    <property type="component" value="Unassembled WGS sequence"/>
</dbReference>
<dbReference type="EMBL" id="UAUF01000013">
    <property type="protein sequence ID" value="SPZ09948.1"/>
    <property type="molecule type" value="Genomic_DNA"/>
</dbReference>
<protein>
    <submittedName>
        <fullName evidence="3">Uncharacterized protein</fullName>
    </submittedName>
</protein>
<dbReference type="GeneID" id="300267137"/>
<gene>
    <name evidence="2" type="ORF">I5Q09_08110</name>
    <name evidence="1" type="ORF">IRZ65_01200</name>
    <name evidence="3" type="ORF">NCTC11842_03533</name>
</gene>
<accession>A0A2X2CPS6</accession>
<reference evidence="2 6" key="3">
    <citation type="submission" date="2020-11" db="EMBL/GenBank/DDBJ databases">
        <title>Enhanced detection system for hospital associated transmission using whole genome sequencing surveillance.</title>
        <authorList>
            <person name="Harrison L.H."/>
            <person name="Van Tyne D."/>
            <person name="Marsh J.W."/>
            <person name="Griffith M.P."/>
            <person name="Snyder D.J."/>
            <person name="Cooper V.S."/>
            <person name="Mustapha M."/>
        </authorList>
    </citation>
    <scope>NUCLEOTIDE SEQUENCE [LARGE SCALE GENOMIC DNA]</scope>
    <source>
        <strain evidence="2 6">PSB00013</strain>
    </source>
</reference>
<dbReference type="Proteomes" id="UP000250443">
    <property type="component" value="Unassembled WGS sequence"/>
</dbReference>
<reference evidence="3 4" key="1">
    <citation type="submission" date="2018-06" db="EMBL/GenBank/DDBJ databases">
        <authorList>
            <consortium name="Pathogen Informatics"/>
            <person name="Doyle S."/>
        </authorList>
    </citation>
    <scope>NUCLEOTIDE SEQUENCE [LARGE SCALE GENOMIC DNA]</scope>
    <source>
        <strain evidence="3 4">NCTC11842</strain>
    </source>
</reference>
<name>A0A2X2CPS6_PSELU</name>
<dbReference type="AlphaFoldDB" id="A0A2X2CPS6"/>
<reference evidence="1 5" key="2">
    <citation type="submission" date="2020-10" db="EMBL/GenBank/DDBJ databases">
        <title>Genome sequences of Pseudomonas isolates.</title>
        <authorList>
            <person name="Wessels L."/>
            <person name="Reich F."/>
            <person name="Hammerl J."/>
        </authorList>
    </citation>
    <scope>NUCLEOTIDE SEQUENCE [LARGE SCALE GENOMIC DNA]</scope>
    <source>
        <strain evidence="1 5">20-MO00624-0</strain>
    </source>
</reference>
<sequence length="388" mass="43480">MYGPITKATLAELMEKHEPPCLSIYMPTHRSFPERTQDPIRFKNLVRDLRASLEQQFPDAPSDTLLKPFDELVDNRDFWNHTRDGVAVFGGKDYFMVYPLQRKVPEVALVNSQHYLKPILRIAQSADRYQILCLSRNQVRLFEGNRDVLDEVELAPEVPRNQDEALGSELTPKDQIGNTNGFGGASERGDPMIHGSGGSGKQEQIDIDCERFFRAVDRAITEHHSKPSGLPLILAALPENQTVFRHVSHNQQLLEKGISIGQGALDTEMLRQESWKLMEPMYLKRLNGILDQYGESRGQGLASDQLEEIGKATAESRVAMLLVEADRQIPGLLDRESGELHPSKPAGAETADVLDELITYVMEHGGDVVVVPRERMPSKTGAAAVYRF</sequence>
<dbReference type="Pfam" id="PF18845">
    <property type="entry name" value="baeRF_family3"/>
    <property type="match status" value="1"/>
</dbReference>
<dbReference type="InterPro" id="IPR041289">
    <property type="entry name" value="Bact_RF_family3"/>
</dbReference>
<dbReference type="RefSeq" id="WP_010797400.1">
    <property type="nucleotide sequence ID" value="NZ_CP044086.1"/>
</dbReference>
<evidence type="ECO:0000313" key="1">
    <source>
        <dbReference type="EMBL" id="MBF8639298.1"/>
    </source>
</evidence>
<evidence type="ECO:0000313" key="2">
    <source>
        <dbReference type="EMBL" id="MBH3438648.1"/>
    </source>
</evidence>
<evidence type="ECO:0000313" key="6">
    <source>
        <dbReference type="Proteomes" id="UP000638986"/>
    </source>
</evidence>
<dbReference type="EMBL" id="JADTXM010000005">
    <property type="protein sequence ID" value="MBH3438648.1"/>
    <property type="molecule type" value="Genomic_DNA"/>
</dbReference>
<evidence type="ECO:0000313" key="4">
    <source>
        <dbReference type="Proteomes" id="UP000250443"/>
    </source>
</evidence>
<organism evidence="3 4">
    <name type="scientific">Pseudomonas luteola</name>
    <dbReference type="NCBI Taxonomy" id="47886"/>
    <lineage>
        <taxon>Bacteria</taxon>
        <taxon>Pseudomonadati</taxon>
        <taxon>Pseudomonadota</taxon>
        <taxon>Gammaproteobacteria</taxon>
        <taxon>Pseudomonadales</taxon>
        <taxon>Pseudomonadaceae</taxon>
        <taxon>Pseudomonas</taxon>
    </lineage>
</organism>
<evidence type="ECO:0000313" key="5">
    <source>
        <dbReference type="Proteomes" id="UP000626180"/>
    </source>
</evidence>
<dbReference type="Proteomes" id="UP000626180">
    <property type="component" value="Unassembled WGS sequence"/>
</dbReference>
<keyword evidence="5" id="KW-1185">Reference proteome</keyword>